<keyword evidence="2" id="KW-1185">Reference proteome</keyword>
<accession>A0ACC0H6B1</accession>
<gene>
    <name evidence="1" type="ORF">LOK49_LG07G00754</name>
</gene>
<sequence length="235" mass="27280">MQIVTLWWDKSSSMEDLCRLLGEFNAYLDYDVANIPKFIATITPAEDIKKCVYYALQSFANLVEADHHQAQIAKCECYEFEFEMSKRKQARCNEKLASRKELSMAGGSDDYVQYELNDWVQRRSFEHPEWFESKSVTKQGEQSTVQQMTSRAKHEDKTTGSYERFTAKQSMSSGHQVVERSGRVGFKDVQQKSATLRIGDKSGYTEYYSEQKVQRVNYDKNSYNSGNTSRSKNKY</sequence>
<comment type="caution">
    <text evidence="1">The sequence shown here is derived from an EMBL/GenBank/DDBJ whole genome shotgun (WGS) entry which is preliminary data.</text>
</comment>
<proteinExistence type="predicted"/>
<dbReference type="EMBL" id="CM045764">
    <property type="protein sequence ID" value="KAI8007716.1"/>
    <property type="molecule type" value="Genomic_DNA"/>
</dbReference>
<dbReference type="Proteomes" id="UP001060215">
    <property type="component" value="Chromosome 7"/>
</dbReference>
<organism evidence="1 2">
    <name type="scientific">Camellia lanceoleosa</name>
    <dbReference type="NCBI Taxonomy" id="1840588"/>
    <lineage>
        <taxon>Eukaryota</taxon>
        <taxon>Viridiplantae</taxon>
        <taxon>Streptophyta</taxon>
        <taxon>Embryophyta</taxon>
        <taxon>Tracheophyta</taxon>
        <taxon>Spermatophyta</taxon>
        <taxon>Magnoliopsida</taxon>
        <taxon>eudicotyledons</taxon>
        <taxon>Gunneridae</taxon>
        <taxon>Pentapetalae</taxon>
        <taxon>asterids</taxon>
        <taxon>Ericales</taxon>
        <taxon>Theaceae</taxon>
        <taxon>Camellia</taxon>
    </lineage>
</organism>
<reference evidence="1 2" key="1">
    <citation type="journal article" date="2022" name="Plant J.">
        <title>Chromosome-level genome of Camellia lanceoleosa provides a valuable resource for understanding genome evolution and self-incompatibility.</title>
        <authorList>
            <person name="Gong W."/>
            <person name="Xiao S."/>
            <person name="Wang L."/>
            <person name="Liao Z."/>
            <person name="Chang Y."/>
            <person name="Mo W."/>
            <person name="Hu G."/>
            <person name="Li W."/>
            <person name="Zhao G."/>
            <person name="Zhu H."/>
            <person name="Hu X."/>
            <person name="Ji K."/>
            <person name="Xiang X."/>
            <person name="Song Q."/>
            <person name="Yuan D."/>
            <person name="Jin S."/>
            <person name="Zhang L."/>
        </authorList>
    </citation>
    <scope>NUCLEOTIDE SEQUENCE [LARGE SCALE GENOMIC DNA]</scope>
    <source>
        <strain evidence="1">SQ_2022a</strain>
    </source>
</reference>
<evidence type="ECO:0000313" key="2">
    <source>
        <dbReference type="Proteomes" id="UP001060215"/>
    </source>
</evidence>
<evidence type="ECO:0000313" key="1">
    <source>
        <dbReference type="EMBL" id="KAI8007716.1"/>
    </source>
</evidence>
<name>A0ACC0H6B1_9ERIC</name>
<protein>
    <submittedName>
        <fullName evidence="1">Uncharacterized protein</fullName>
    </submittedName>
</protein>